<dbReference type="Pfam" id="PF13240">
    <property type="entry name" value="Zn_Ribbon_1"/>
    <property type="match status" value="1"/>
</dbReference>
<feature type="domain" description="Zinc-ribbon" evidence="2">
    <location>
        <begin position="3"/>
        <end position="24"/>
    </location>
</feature>
<dbReference type="RefSeq" id="WP_209701118.1">
    <property type="nucleotide sequence ID" value="NZ_JAGGLM010000003.1"/>
</dbReference>
<comment type="caution">
    <text evidence="3">The sequence shown here is derived from an EMBL/GenBank/DDBJ whole genome shotgun (WGS) entry which is preliminary data.</text>
</comment>
<accession>A0ABS4KQ88</accession>
<gene>
    <name evidence="3" type="ORF">J2Z42_000854</name>
</gene>
<protein>
    <submittedName>
        <fullName evidence="3">Membrane protein YvbJ</fullName>
    </submittedName>
</protein>
<keyword evidence="1" id="KW-0472">Membrane</keyword>
<reference evidence="3 4" key="1">
    <citation type="submission" date="2021-03" db="EMBL/GenBank/DDBJ databases">
        <title>Genomic Encyclopedia of Type Strains, Phase IV (KMG-IV): sequencing the most valuable type-strain genomes for metagenomic binning, comparative biology and taxonomic classification.</title>
        <authorList>
            <person name="Goeker M."/>
        </authorList>
    </citation>
    <scope>NUCLEOTIDE SEQUENCE [LARGE SCALE GENOMIC DNA]</scope>
    <source>
        <strain evidence="3 4">DSM 28783</strain>
    </source>
</reference>
<dbReference type="EMBL" id="JAGGLM010000003">
    <property type="protein sequence ID" value="MBP2032189.1"/>
    <property type="molecule type" value="Genomic_DNA"/>
</dbReference>
<evidence type="ECO:0000256" key="1">
    <source>
        <dbReference type="SAM" id="Phobius"/>
    </source>
</evidence>
<proteinExistence type="predicted"/>
<keyword evidence="1" id="KW-1133">Transmembrane helix</keyword>
<keyword evidence="1" id="KW-0812">Transmembrane</keyword>
<name>A0ABS4KQ88_9CLOT</name>
<evidence type="ECO:0000259" key="2">
    <source>
        <dbReference type="Pfam" id="PF13240"/>
    </source>
</evidence>
<evidence type="ECO:0000313" key="3">
    <source>
        <dbReference type="EMBL" id="MBP2032189.1"/>
    </source>
</evidence>
<dbReference type="Proteomes" id="UP001519307">
    <property type="component" value="Unassembled WGS sequence"/>
</dbReference>
<organism evidence="3 4">
    <name type="scientific">Clostridium algifaecis</name>
    <dbReference type="NCBI Taxonomy" id="1472040"/>
    <lineage>
        <taxon>Bacteria</taxon>
        <taxon>Bacillati</taxon>
        <taxon>Bacillota</taxon>
        <taxon>Clostridia</taxon>
        <taxon>Eubacteriales</taxon>
        <taxon>Clostridiaceae</taxon>
        <taxon>Clostridium</taxon>
    </lineage>
</organism>
<evidence type="ECO:0000313" key="4">
    <source>
        <dbReference type="Proteomes" id="UP001519307"/>
    </source>
</evidence>
<feature type="transmembrane region" description="Helical" evidence="1">
    <location>
        <begin position="58"/>
        <end position="80"/>
    </location>
</feature>
<keyword evidence="4" id="KW-1185">Reference proteome</keyword>
<sequence>MPKCRECGTELNENDKFCIYCGAKQEKNNEEEDTFEYDEIHNTSPQKRFKLNRQNLKIFGITILTIGVFAISLKLISLIVKK</sequence>
<dbReference type="InterPro" id="IPR026870">
    <property type="entry name" value="Zinc_ribbon_dom"/>
</dbReference>